<protein>
    <submittedName>
        <fullName evidence="2">Uncharacterized protein</fullName>
    </submittedName>
</protein>
<evidence type="ECO:0000313" key="3">
    <source>
        <dbReference type="Proteomes" id="UP000001962"/>
    </source>
</evidence>
<gene>
    <name evidence="2" type="ordered locus">Mlg_0372</name>
</gene>
<feature type="region of interest" description="Disordered" evidence="1">
    <location>
        <begin position="215"/>
        <end position="283"/>
    </location>
</feature>
<keyword evidence="3" id="KW-1185">Reference proteome</keyword>
<name>Q0ABR0_ALKEH</name>
<dbReference type="EMBL" id="CP000453">
    <property type="protein sequence ID" value="ABI55727.1"/>
    <property type="molecule type" value="Genomic_DNA"/>
</dbReference>
<dbReference type="Proteomes" id="UP000001962">
    <property type="component" value="Chromosome"/>
</dbReference>
<dbReference type="OrthoDB" id="9823913at2"/>
<accession>Q0ABR0</accession>
<evidence type="ECO:0000313" key="2">
    <source>
        <dbReference type="EMBL" id="ABI55727.1"/>
    </source>
</evidence>
<proteinExistence type="predicted"/>
<feature type="region of interest" description="Disordered" evidence="1">
    <location>
        <begin position="47"/>
        <end position="67"/>
    </location>
</feature>
<feature type="compositionally biased region" description="Acidic residues" evidence="1">
    <location>
        <begin position="273"/>
        <end position="283"/>
    </location>
</feature>
<dbReference type="HOGENOM" id="CLU_982236_0_0_6"/>
<evidence type="ECO:0000256" key="1">
    <source>
        <dbReference type="SAM" id="MobiDB-lite"/>
    </source>
</evidence>
<organism evidence="2 3">
    <name type="scientific">Alkalilimnicola ehrlichii (strain ATCC BAA-1101 / DSM 17681 / MLHE-1)</name>
    <dbReference type="NCBI Taxonomy" id="187272"/>
    <lineage>
        <taxon>Bacteria</taxon>
        <taxon>Pseudomonadati</taxon>
        <taxon>Pseudomonadota</taxon>
        <taxon>Gammaproteobacteria</taxon>
        <taxon>Chromatiales</taxon>
        <taxon>Ectothiorhodospiraceae</taxon>
        <taxon>Alkalilimnicola</taxon>
    </lineage>
</organism>
<sequence>MQSAKSGDPNPTHQQEINRLRRELQEARARLAEDAAYYRAELEASRQRIENRHLRSQASEVAKRRRAEESLAHLRGELKRTKAELTQLREQHEELTQKLLDQEEALQGRAGVDPERVHEASRAAWANTEQELHRIRTENERLRKALSRERTLRRQLEATLSRIHAAGRHQRREPLRGAPQPAGSIGTSRAGRGQYQELSARGIQSVYQAYLRPTGAQEEYRRPSDPGGFSEQMPRLRRAQDESIWQQQRVPLPVDDIDESFLELPSDRSIQATDEDTESDPKA</sequence>
<dbReference type="AlphaFoldDB" id="Q0ABR0"/>
<feature type="region of interest" description="Disordered" evidence="1">
    <location>
        <begin position="162"/>
        <end position="190"/>
    </location>
</feature>
<dbReference type="KEGG" id="aeh:Mlg_0372"/>
<reference evidence="3" key="1">
    <citation type="submission" date="2006-08" db="EMBL/GenBank/DDBJ databases">
        <title>Complete sequence of Alkalilimnicola ehrilichei MLHE-1.</title>
        <authorList>
            <person name="Copeland A."/>
            <person name="Lucas S."/>
            <person name="Lapidus A."/>
            <person name="Barry K."/>
            <person name="Detter J.C."/>
            <person name="Glavina del Rio T."/>
            <person name="Hammon N."/>
            <person name="Israni S."/>
            <person name="Dalin E."/>
            <person name="Tice H."/>
            <person name="Pitluck S."/>
            <person name="Sims D."/>
            <person name="Brettin T."/>
            <person name="Bruce D."/>
            <person name="Han C."/>
            <person name="Tapia R."/>
            <person name="Gilna P."/>
            <person name="Schmutz J."/>
            <person name="Larimer F."/>
            <person name="Land M."/>
            <person name="Hauser L."/>
            <person name="Kyrpides N."/>
            <person name="Mikhailova N."/>
            <person name="Oremland R.S."/>
            <person name="Hoeft S.E."/>
            <person name="Switzer-Blum J."/>
            <person name="Kulp T."/>
            <person name="King G."/>
            <person name="Tabita R."/>
            <person name="Witte B."/>
            <person name="Santini J.M."/>
            <person name="Basu P."/>
            <person name="Hollibaugh J.T."/>
            <person name="Xie G."/>
            <person name="Stolz J.F."/>
            <person name="Richardson P."/>
        </authorList>
    </citation>
    <scope>NUCLEOTIDE SEQUENCE [LARGE SCALE GENOMIC DNA]</scope>
    <source>
        <strain evidence="3">ATCC BAA-1101 / DSM 17681 / MLHE-1</strain>
    </source>
</reference>
<dbReference type="RefSeq" id="WP_011628123.1">
    <property type="nucleotide sequence ID" value="NC_008340.1"/>
</dbReference>